<dbReference type="Pfam" id="PF00106">
    <property type="entry name" value="adh_short"/>
    <property type="match status" value="1"/>
</dbReference>
<dbReference type="SUPFAM" id="SSF51735">
    <property type="entry name" value="NAD(P)-binding Rossmann-fold domains"/>
    <property type="match status" value="1"/>
</dbReference>
<name>A0A9P8HD24_9HYPO</name>
<gene>
    <name evidence="4" type="ORF">TsFJ059_008741</name>
</gene>
<dbReference type="Gene3D" id="3.40.50.720">
    <property type="entry name" value="NAD(P)-binding Rossmann-like Domain"/>
    <property type="match status" value="1"/>
</dbReference>
<protein>
    <submittedName>
        <fullName evidence="4">Uncharacterized protein</fullName>
    </submittedName>
</protein>
<comment type="similarity">
    <text evidence="1 3">Belongs to the short-chain dehydrogenases/reductases (SDR) family.</text>
</comment>
<keyword evidence="2" id="KW-0560">Oxidoreductase</keyword>
<dbReference type="InterPro" id="IPR036291">
    <property type="entry name" value="NAD(P)-bd_dom_sf"/>
</dbReference>
<proteinExistence type="inferred from homology"/>
<evidence type="ECO:0000313" key="5">
    <source>
        <dbReference type="Proteomes" id="UP000826573"/>
    </source>
</evidence>
<evidence type="ECO:0000256" key="1">
    <source>
        <dbReference type="ARBA" id="ARBA00006484"/>
    </source>
</evidence>
<reference evidence="4 5" key="1">
    <citation type="submission" date="2021-08" db="EMBL/GenBank/DDBJ databases">
        <title>The highly contiguous genome resource for Trichoderma semiorbis FJ059, a fungal antagonistic to plant pathogens.</title>
        <authorList>
            <person name="Liu T."/>
        </authorList>
    </citation>
    <scope>NUCLEOTIDE SEQUENCE [LARGE SCALE GENOMIC DNA]</scope>
    <source>
        <strain evidence="4 5">FJ059</strain>
    </source>
</reference>
<dbReference type="EMBL" id="JAIMJC010000006">
    <property type="protein sequence ID" value="KAH0523781.1"/>
    <property type="molecule type" value="Genomic_DNA"/>
</dbReference>
<evidence type="ECO:0000256" key="3">
    <source>
        <dbReference type="RuleBase" id="RU000363"/>
    </source>
</evidence>
<dbReference type="PRINTS" id="PR00080">
    <property type="entry name" value="SDRFAMILY"/>
</dbReference>
<dbReference type="AlphaFoldDB" id="A0A9P8HD24"/>
<sequence length="303" mass="32860">MMTALTWFITGCSSGFGEILVRQLRAAGDNVIATGRNADTKLAHLKDTGAVILDLDVTAPAAEIQTKIGETWEIYPGGIDIVVNNAGFIVSGAIEELTLIHDPRINTPLTYLRNMFLQLNFHGPLNITRAILPRFRAKNKGTLLYVGSQAAWHADPSAGSYCAAKFALSGAVECLAKELAIFSPGIKVLMVDPGYFRTKVFSNISHVEPRNPDYAQFNAGVRQFEASLVGKEPGDADKAVTRMVELVKGTGMAAGKQIPLRVPLGSDGWERVKTKCEETIKICEDWEEVAKSTDYTVVDTAVS</sequence>
<organism evidence="4 5">
    <name type="scientific">Trichoderma semiorbis</name>
    <dbReference type="NCBI Taxonomy" id="1491008"/>
    <lineage>
        <taxon>Eukaryota</taxon>
        <taxon>Fungi</taxon>
        <taxon>Dikarya</taxon>
        <taxon>Ascomycota</taxon>
        <taxon>Pezizomycotina</taxon>
        <taxon>Sordariomycetes</taxon>
        <taxon>Hypocreomycetidae</taxon>
        <taxon>Hypocreales</taxon>
        <taxon>Hypocreaceae</taxon>
        <taxon>Trichoderma</taxon>
    </lineage>
</organism>
<dbReference type="GO" id="GO:0016491">
    <property type="term" value="F:oxidoreductase activity"/>
    <property type="evidence" value="ECO:0007669"/>
    <property type="project" value="UniProtKB-KW"/>
</dbReference>
<dbReference type="InterPro" id="IPR051911">
    <property type="entry name" value="SDR_oxidoreductase"/>
</dbReference>
<dbReference type="Proteomes" id="UP000826573">
    <property type="component" value="Unassembled WGS sequence"/>
</dbReference>
<evidence type="ECO:0000256" key="2">
    <source>
        <dbReference type="ARBA" id="ARBA00023002"/>
    </source>
</evidence>
<dbReference type="PRINTS" id="PR00081">
    <property type="entry name" value="GDHRDH"/>
</dbReference>
<dbReference type="PANTHER" id="PTHR43976">
    <property type="entry name" value="SHORT CHAIN DEHYDROGENASE"/>
    <property type="match status" value="1"/>
</dbReference>
<accession>A0A9P8HD24</accession>
<comment type="caution">
    <text evidence="4">The sequence shown here is derived from an EMBL/GenBank/DDBJ whole genome shotgun (WGS) entry which is preliminary data.</text>
</comment>
<dbReference type="InterPro" id="IPR002347">
    <property type="entry name" value="SDR_fam"/>
</dbReference>
<keyword evidence="5" id="KW-1185">Reference proteome</keyword>
<evidence type="ECO:0000313" key="4">
    <source>
        <dbReference type="EMBL" id="KAH0523781.1"/>
    </source>
</evidence>
<dbReference type="PANTHER" id="PTHR43976:SF16">
    <property type="entry name" value="SHORT-CHAIN DEHYDROGENASE_REDUCTASE FAMILY PROTEIN"/>
    <property type="match status" value="1"/>
</dbReference>
<dbReference type="CDD" id="cd05374">
    <property type="entry name" value="17beta-HSD-like_SDR_c"/>
    <property type="match status" value="1"/>
</dbReference>